<proteinExistence type="predicted"/>
<dbReference type="RefSeq" id="WP_085771960.1">
    <property type="nucleotide sequence ID" value="NZ_AP027149.1"/>
</dbReference>
<keyword evidence="2" id="KW-1185">Reference proteome</keyword>
<dbReference type="AlphaFoldDB" id="A0A1W6MW77"/>
<accession>A0A1W6MW77</accession>
<evidence type="ECO:0000313" key="1">
    <source>
        <dbReference type="EMBL" id="ARN81843.1"/>
    </source>
</evidence>
<protein>
    <submittedName>
        <fullName evidence="1">Uncharacterized protein</fullName>
    </submittedName>
</protein>
<dbReference type="KEGG" id="mbry:B1812_12975"/>
<dbReference type="STRING" id="655015.B1812_12975"/>
<reference evidence="1 2" key="1">
    <citation type="submission" date="2017-02" db="EMBL/GenBank/DDBJ databases">
        <authorList>
            <person name="Peterson S.W."/>
        </authorList>
    </citation>
    <scope>NUCLEOTIDE SEQUENCE [LARGE SCALE GENOMIC DNA]</scope>
    <source>
        <strain evidence="1 2">S285</strain>
    </source>
</reference>
<evidence type="ECO:0000313" key="2">
    <source>
        <dbReference type="Proteomes" id="UP000193978"/>
    </source>
</evidence>
<dbReference type="EMBL" id="CP019948">
    <property type="protein sequence ID" value="ARN81843.1"/>
    <property type="molecule type" value="Genomic_DNA"/>
</dbReference>
<dbReference type="Proteomes" id="UP000193978">
    <property type="component" value="Chromosome"/>
</dbReference>
<sequence>MRFRGALEIGAAIASAGLLNVSSWLIPKGATTPRIGLARLALAKAALRLSQRILQCRLGASTS</sequence>
<gene>
    <name evidence="1" type="ORF">B1812_12975</name>
</gene>
<organism evidence="1 2">
    <name type="scientific">Methylocystis bryophila</name>
    <dbReference type="NCBI Taxonomy" id="655015"/>
    <lineage>
        <taxon>Bacteria</taxon>
        <taxon>Pseudomonadati</taxon>
        <taxon>Pseudomonadota</taxon>
        <taxon>Alphaproteobacteria</taxon>
        <taxon>Hyphomicrobiales</taxon>
        <taxon>Methylocystaceae</taxon>
        <taxon>Methylocystis</taxon>
    </lineage>
</organism>
<name>A0A1W6MW77_9HYPH</name>